<feature type="modified residue" description="4-aspartylphosphate" evidence="12">
    <location>
        <position position="659"/>
    </location>
</feature>
<dbReference type="GO" id="GO:0016020">
    <property type="term" value="C:membrane"/>
    <property type="evidence" value="ECO:0007669"/>
    <property type="project" value="UniProtKB-SubCell"/>
</dbReference>
<accession>A0A2G6K8Z0</accession>
<comment type="subcellular location">
    <subcellularLocation>
        <location evidence="2">Membrane</location>
    </subcellularLocation>
</comment>
<dbReference type="InterPro" id="IPR036890">
    <property type="entry name" value="HATPase_C_sf"/>
</dbReference>
<dbReference type="Pfam" id="PF00072">
    <property type="entry name" value="Response_reg"/>
    <property type="match status" value="1"/>
</dbReference>
<evidence type="ECO:0000256" key="3">
    <source>
        <dbReference type="ARBA" id="ARBA00012438"/>
    </source>
</evidence>
<dbReference type="Pfam" id="PF00512">
    <property type="entry name" value="HisKA"/>
    <property type="match status" value="1"/>
</dbReference>
<dbReference type="Gene3D" id="1.10.287.130">
    <property type="match status" value="1"/>
</dbReference>
<dbReference type="SMART" id="SM00388">
    <property type="entry name" value="HisKA"/>
    <property type="match status" value="1"/>
</dbReference>
<evidence type="ECO:0000259" key="14">
    <source>
        <dbReference type="PROSITE" id="PS50109"/>
    </source>
</evidence>
<dbReference type="PANTHER" id="PTHR45339:SF1">
    <property type="entry name" value="HYBRID SIGNAL TRANSDUCTION HISTIDINE KINASE J"/>
    <property type="match status" value="1"/>
</dbReference>
<keyword evidence="4 12" id="KW-0597">Phosphoprotein</keyword>
<dbReference type="GO" id="GO:0000155">
    <property type="term" value="F:phosphorelay sensor kinase activity"/>
    <property type="evidence" value="ECO:0007669"/>
    <property type="project" value="InterPro"/>
</dbReference>
<dbReference type="EMBL" id="PDSK01000117">
    <property type="protein sequence ID" value="PIE32166.1"/>
    <property type="molecule type" value="Genomic_DNA"/>
</dbReference>
<evidence type="ECO:0000313" key="18">
    <source>
        <dbReference type="Proteomes" id="UP000230821"/>
    </source>
</evidence>
<dbReference type="SMART" id="SM00448">
    <property type="entry name" value="REC"/>
    <property type="match status" value="1"/>
</dbReference>
<keyword evidence="5" id="KW-0808">Transferase</keyword>
<dbReference type="InterPro" id="IPR003660">
    <property type="entry name" value="HAMP_dom"/>
</dbReference>
<dbReference type="PROSITE" id="PS50885">
    <property type="entry name" value="HAMP"/>
    <property type="match status" value="2"/>
</dbReference>
<evidence type="ECO:0000259" key="16">
    <source>
        <dbReference type="PROSITE" id="PS50885"/>
    </source>
</evidence>
<dbReference type="GO" id="GO:0005524">
    <property type="term" value="F:ATP binding"/>
    <property type="evidence" value="ECO:0007669"/>
    <property type="project" value="UniProtKB-KW"/>
</dbReference>
<evidence type="ECO:0000256" key="5">
    <source>
        <dbReference type="ARBA" id="ARBA00022679"/>
    </source>
</evidence>
<feature type="domain" description="Histidine kinase" evidence="14">
    <location>
        <begin position="341"/>
        <end position="586"/>
    </location>
</feature>
<keyword evidence="8" id="KW-0067">ATP-binding</keyword>
<evidence type="ECO:0000256" key="10">
    <source>
        <dbReference type="ARBA" id="ARBA00023136"/>
    </source>
</evidence>
<evidence type="ECO:0000259" key="15">
    <source>
        <dbReference type="PROSITE" id="PS50110"/>
    </source>
</evidence>
<dbReference type="Pfam" id="PF00672">
    <property type="entry name" value="HAMP"/>
    <property type="match status" value="1"/>
</dbReference>
<dbReference type="InterPro" id="IPR001789">
    <property type="entry name" value="Sig_transdc_resp-reg_receiver"/>
</dbReference>
<keyword evidence="13" id="KW-1133">Transmembrane helix</keyword>
<dbReference type="CDD" id="cd16922">
    <property type="entry name" value="HATPase_EvgS-ArcB-TorS-like"/>
    <property type="match status" value="1"/>
</dbReference>
<dbReference type="InterPro" id="IPR005467">
    <property type="entry name" value="His_kinase_dom"/>
</dbReference>
<feature type="transmembrane region" description="Helical" evidence="13">
    <location>
        <begin position="154"/>
        <end position="175"/>
    </location>
</feature>
<dbReference type="CDD" id="cd17546">
    <property type="entry name" value="REC_hyHK_CKI1_RcsC-like"/>
    <property type="match status" value="1"/>
</dbReference>
<dbReference type="FunFam" id="1.10.287.130:FF:000038">
    <property type="entry name" value="Sensory transduction histidine kinase"/>
    <property type="match status" value="1"/>
</dbReference>
<sequence length="823" mass="92711">MPVTSWKNSIQRKIGFSLVAIITGILMLFGVYRYFVIKSESLKEIDELATMSIERLAEHLIIPLWDVNRDLTEKTILAYMMDKRIYAIVVKDETGHIFAGRKRDLEWQIVETESDIAGEFVRRNKDIASGDERLGQVDMYITQRFMTAELRQEALETIFTIVIMDIAALILVWFVTLSITRPVAKIVEIAKAITEGDFSHTIDIEQQDEIGHLADAFRQMRSLIGRVLEEMDGLIRAMQHGRLDARGNAEAFDGDWQELVIGVNNVIDAFVGPMNVTAASLDRLSHGDIPEPIREEYQGDFNQIKHNLNQLIDKIDTVTELARAKERAEAANQAKSEFLSSMSHELRTPLNSILGYTQILLRNKEFDNSQHDALNIIYQSGNHLLTLINDILDFSKVEAGKLELLPVKFHFPTFLDGIVGLVRFKAEQKDILFEYDPVSPIPIGIYADKKRLRQILINLLDNSVKFTEEGKVTLRVTSCELLSSRVLRVASRELQDGISSSISRNPQPVSRIRFEISDTGVGMTPEELGKIFLPFEQAGDTQSRVQGTGLGLAVTRRLVELMGSHIQVISEPGKGSTFWFDVELPSVVIDNSDTQNAEQWITGYKGHRVTVLIAEDEPSNRLMLSNLLAPIGFDVVLASDGQEEIEKAREYLPDVILTDLVMPGIGGVEAVGQIRQLPELQNVVIIATSANVFEDDKLQVLSAGCDAFVTKPIKARQLFEVLKTHLNLEWLYEESKFPLSASQKDGTGRGPDMSFVPPPDQELDRLYDLTMGGDMDDIQSYAAQLEALDPKYRPFSKQLRELAKNFEDERILHLVHQYRGVET</sequence>
<gene>
    <name evidence="17" type="ORF">CSA56_16285</name>
</gene>
<dbReference type="SMART" id="SM00304">
    <property type="entry name" value="HAMP"/>
    <property type="match status" value="2"/>
</dbReference>
<dbReference type="PANTHER" id="PTHR45339">
    <property type="entry name" value="HYBRID SIGNAL TRANSDUCTION HISTIDINE KINASE J"/>
    <property type="match status" value="1"/>
</dbReference>
<dbReference type="PROSITE" id="PS50109">
    <property type="entry name" value="HIS_KIN"/>
    <property type="match status" value="1"/>
</dbReference>
<name>A0A2G6K8Z0_9BACT</name>
<dbReference type="InterPro" id="IPR036097">
    <property type="entry name" value="HisK_dim/P_sf"/>
</dbReference>
<dbReference type="InterPro" id="IPR003661">
    <property type="entry name" value="HisK_dim/P_dom"/>
</dbReference>
<dbReference type="Proteomes" id="UP000230821">
    <property type="component" value="Unassembled WGS sequence"/>
</dbReference>
<feature type="domain" description="Response regulatory" evidence="15">
    <location>
        <begin position="610"/>
        <end position="726"/>
    </location>
</feature>
<feature type="transmembrane region" description="Helical" evidence="13">
    <location>
        <begin position="14"/>
        <end position="35"/>
    </location>
</feature>
<organism evidence="17 18">
    <name type="scientific">candidate division KSB3 bacterium</name>
    <dbReference type="NCBI Taxonomy" id="2044937"/>
    <lineage>
        <taxon>Bacteria</taxon>
        <taxon>candidate division KSB3</taxon>
    </lineage>
</organism>
<dbReference type="PRINTS" id="PR00344">
    <property type="entry name" value="BCTRLSENSOR"/>
</dbReference>
<feature type="domain" description="HAMP" evidence="16">
    <location>
        <begin position="268"/>
        <end position="320"/>
    </location>
</feature>
<dbReference type="InterPro" id="IPR004358">
    <property type="entry name" value="Sig_transdc_His_kin-like_C"/>
</dbReference>
<evidence type="ECO:0000256" key="7">
    <source>
        <dbReference type="ARBA" id="ARBA00022777"/>
    </source>
</evidence>
<feature type="domain" description="HAMP" evidence="16">
    <location>
        <begin position="177"/>
        <end position="229"/>
    </location>
</feature>
<dbReference type="SUPFAM" id="SSF52172">
    <property type="entry name" value="CheY-like"/>
    <property type="match status" value="1"/>
</dbReference>
<dbReference type="SUPFAM" id="SSF55874">
    <property type="entry name" value="ATPase domain of HSP90 chaperone/DNA topoisomerase II/histidine kinase"/>
    <property type="match status" value="1"/>
</dbReference>
<evidence type="ECO:0000256" key="12">
    <source>
        <dbReference type="PROSITE-ProRule" id="PRU00169"/>
    </source>
</evidence>
<keyword evidence="10 13" id="KW-0472">Membrane</keyword>
<dbReference type="InterPro" id="IPR011006">
    <property type="entry name" value="CheY-like_superfamily"/>
</dbReference>
<comment type="caution">
    <text evidence="17">The sequence shown here is derived from an EMBL/GenBank/DDBJ whole genome shotgun (WGS) entry which is preliminary data.</text>
</comment>
<dbReference type="InterPro" id="IPR003594">
    <property type="entry name" value="HATPase_dom"/>
</dbReference>
<evidence type="ECO:0000256" key="6">
    <source>
        <dbReference type="ARBA" id="ARBA00022741"/>
    </source>
</evidence>
<dbReference type="PROSITE" id="PS50110">
    <property type="entry name" value="RESPONSE_REGULATORY"/>
    <property type="match status" value="1"/>
</dbReference>
<evidence type="ECO:0000256" key="4">
    <source>
        <dbReference type="ARBA" id="ARBA00022553"/>
    </source>
</evidence>
<keyword evidence="6" id="KW-0547">Nucleotide-binding</keyword>
<dbReference type="CDD" id="cd00082">
    <property type="entry name" value="HisKA"/>
    <property type="match status" value="1"/>
</dbReference>
<evidence type="ECO:0000256" key="1">
    <source>
        <dbReference type="ARBA" id="ARBA00000085"/>
    </source>
</evidence>
<dbReference type="Pfam" id="PF18947">
    <property type="entry name" value="HAMP_2"/>
    <property type="match status" value="1"/>
</dbReference>
<dbReference type="SUPFAM" id="SSF47384">
    <property type="entry name" value="Homodimeric domain of signal transducing histidine kinase"/>
    <property type="match status" value="1"/>
</dbReference>
<evidence type="ECO:0000256" key="9">
    <source>
        <dbReference type="ARBA" id="ARBA00023012"/>
    </source>
</evidence>
<keyword evidence="7" id="KW-0418">Kinase</keyword>
<dbReference type="Gene3D" id="3.40.50.2300">
    <property type="match status" value="1"/>
</dbReference>
<dbReference type="SMART" id="SM00387">
    <property type="entry name" value="HATPase_c"/>
    <property type="match status" value="1"/>
</dbReference>
<dbReference type="AlphaFoldDB" id="A0A2G6K8Z0"/>
<evidence type="ECO:0000256" key="11">
    <source>
        <dbReference type="ARBA" id="ARBA00023306"/>
    </source>
</evidence>
<comment type="catalytic activity">
    <reaction evidence="1">
        <text>ATP + protein L-histidine = ADP + protein N-phospho-L-histidine.</text>
        <dbReference type="EC" id="2.7.13.3"/>
    </reaction>
</comment>
<dbReference type="Pfam" id="PF02518">
    <property type="entry name" value="HATPase_c"/>
    <property type="match status" value="1"/>
</dbReference>
<dbReference type="FunFam" id="3.30.565.10:FF:000010">
    <property type="entry name" value="Sensor histidine kinase RcsC"/>
    <property type="match status" value="1"/>
</dbReference>
<dbReference type="Gene3D" id="1.20.120.1530">
    <property type="match status" value="1"/>
</dbReference>
<dbReference type="CDD" id="cd06225">
    <property type="entry name" value="HAMP"/>
    <property type="match status" value="1"/>
</dbReference>
<evidence type="ECO:0000256" key="8">
    <source>
        <dbReference type="ARBA" id="ARBA00022840"/>
    </source>
</evidence>
<keyword evidence="9" id="KW-0902">Two-component regulatory system</keyword>
<keyword evidence="13" id="KW-0812">Transmembrane</keyword>
<dbReference type="Gene3D" id="3.30.565.10">
    <property type="entry name" value="Histidine kinase-like ATPase, C-terminal domain"/>
    <property type="match status" value="1"/>
</dbReference>
<evidence type="ECO:0000313" key="17">
    <source>
        <dbReference type="EMBL" id="PIE32166.1"/>
    </source>
</evidence>
<reference evidence="17 18" key="1">
    <citation type="submission" date="2017-10" db="EMBL/GenBank/DDBJ databases">
        <title>Novel microbial diversity and functional potential in the marine mammal oral microbiome.</title>
        <authorList>
            <person name="Dudek N.K."/>
            <person name="Sun C.L."/>
            <person name="Burstein D."/>
            <person name="Kantor R.S."/>
            <person name="Aliaga Goltsman D.S."/>
            <person name="Bik E.M."/>
            <person name="Thomas B.C."/>
            <person name="Banfield J.F."/>
            <person name="Relman D.A."/>
        </authorList>
    </citation>
    <scope>NUCLEOTIDE SEQUENCE [LARGE SCALE GENOMIC DNA]</scope>
    <source>
        <strain evidence="17">DOLJORAL78_47_16</strain>
    </source>
</reference>
<evidence type="ECO:0000256" key="2">
    <source>
        <dbReference type="ARBA" id="ARBA00004370"/>
    </source>
</evidence>
<evidence type="ECO:0000256" key="13">
    <source>
        <dbReference type="SAM" id="Phobius"/>
    </source>
</evidence>
<dbReference type="SUPFAM" id="SSF158472">
    <property type="entry name" value="HAMP domain-like"/>
    <property type="match status" value="1"/>
</dbReference>
<proteinExistence type="predicted"/>
<protein>
    <recommendedName>
        <fullName evidence="3">histidine kinase</fullName>
        <ecNumber evidence="3">2.7.13.3</ecNumber>
    </recommendedName>
</protein>
<keyword evidence="11" id="KW-0131">Cell cycle</keyword>
<dbReference type="EC" id="2.7.13.3" evidence="3"/>